<dbReference type="Gene3D" id="2.120.10.80">
    <property type="entry name" value="Kelch-type beta propeller"/>
    <property type="match status" value="2"/>
</dbReference>
<dbReference type="Pfam" id="PF01344">
    <property type="entry name" value="Kelch_1"/>
    <property type="match status" value="1"/>
</dbReference>
<dbReference type="SUPFAM" id="SSF117281">
    <property type="entry name" value="Kelch motif"/>
    <property type="match status" value="2"/>
</dbReference>
<dbReference type="InterPro" id="IPR006652">
    <property type="entry name" value="Kelch_1"/>
</dbReference>
<evidence type="ECO:0000313" key="4">
    <source>
        <dbReference type="Proteomes" id="UP000664859"/>
    </source>
</evidence>
<comment type="caution">
    <text evidence="3">The sequence shown here is derived from an EMBL/GenBank/DDBJ whole genome shotgun (WGS) entry which is preliminary data.</text>
</comment>
<protein>
    <submittedName>
        <fullName evidence="3">Uncharacterized protein</fullName>
    </submittedName>
</protein>
<accession>A0A836CGB4</accession>
<evidence type="ECO:0000256" key="2">
    <source>
        <dbReference type="ARBA" id="ARBA00022737"/>
    </source>
</evidence>
<dbReference type="PANTHER" id="PTHR46093:SF3">
    <property type="entry name" value="ACYL-COA-BINDING DOMAIN-CONTAINING PROTEIN 4"/>
    <property type="match status" value="1"/>
</dbReference>
<name>A0A836CGB4_9STRA</name>
<dbReference type="AlphaFoldDB" id="A0A836CGB4"/>
<dbReference type="InterPro" id="IPR015915">
    <property type="entry name" value="Kelch-typ_b-propeller"/>
</dbReference>
<dbReference type="Pfam" id="PF24681">
    <property type="entry name" value="Kelch_KLHDC2_KLHL20_DRC7"/>
    <property type="match status" value="1"/>
</dbReference>
<dbReference type="Proteomes" id="UP000664859">
    <property type="component" value="Unassembled WGS sequence"/>
</dbReference>
<evidence type="ECO:0000256" key="1">
    <source>
        <dbReference type="ARBA" id="ARBA00022441"/>
    </source>
</evidence>
<evidence type="ECO:0000313" key="3">
    <source>
        <dbReference type="EMBL" id="KAG5184193.1"/>
    </source>
</evidence>
<keyword evidence="1" id="KW-0880">Kelch repeat</keyword>
<organism evidence="3 4">
    <name type="scientific">Tribonema minus</name>
    <dbReference type="NCBI Taxonomy" id="303371"/>
    <lineage>
        <taxon>Eukaryota</taxon>
        <taxon>Sar</taxon>
        <taxon>Stramenopiles</taxon>
        <taxon>Ochrophyta</taxon>
        <taxon>PX clade</taxon>
        <taxon>Xanthophyceae</taxon>
        <taxon>Tribonematales</taxon>
        <taxon>Tribonemataceae</taxon>
        <taxon>Tribonema</taxon>
    </lineage>
</organism>
<proteinExistence type="predicted"/>
<dbReference type="OrthoDB" id="194079at2759"/>
<keyword evidence="4" id="KW-1185">Reference proteome</keyword>
<gene>
    <name evidence="3" type="ORF">JKP88DRAFT_255581</name>
</gene>
<dbReference type="PANTHER" id="PTHR46093">
    <property type="entry name" value="ACYL-COA-BINDING DOMAIN-CONTAINING PROTEIN 5"/>
    <property type="match status" value="1"/>
</dbReference>
<dbReference type="EMBL" id="JAFCMP010000177">
    <property type="protein sequence ID" value="KAG5184193.1"/>
    <property type="molecule type" value="Genomic_DNA"/>
</dbReference>
<keyword evidence="2" id="KW-0677">Repeat</keyword>
<reference evidence="3" key="1">
    <citation type="submission" date="2021-02" db="EMBL/GenBank/DDBJ databases">
        <title>First Annotated Genome of the Yellow-green Alga Tribonema minus.</title>
        <authorList>
            <person name="Mahan K.M."/>
        </authorList>
    </citation>
    <scope>NUCLEOTIDE SEQUENCE</scope>
    <source>
        <strain evidence="3">UTEX B ZZ1240</strain>
    </source>
</reference>
<sequence length="391" mass="42325">MAPAPRWEARWTRAQTQTNGVRIPARGGHSCVSADMQLVVFGGHYYEGAHKFEYLNDVWLVDAEKLSWQPVQCSGTPPEPRYSHCCQLVGSRMFVIGGKGRGSKLFRDVWFLDLLSWTWYPVHPTTIGPTARFGHASTLVGRKIVVHGGWNGSDTCYGDLWVFNTESFSWLQPKTGGIAPCARFGHQLVLVPDGRLLCFGGASTSAQQPVPEYQSDLRQLDTETMAWSKPRTQGLVPAGRYGHTLTLLQHQQGEEGGQGQDGGSSNKGGGGVSLVLYGGWGMGGLQAASVKGGTAKKSSVAVMDVAEEPQLVDVEVPATVGGEVVSRHGHTCCVVGSTVFVFGGWDAQQALSDLLMVQADHTRSEHARFVRKSSTTRSADIVQYMCACLLK</sequence>